<dbReference type="AlphaFoldDB" id="A0AAX3YV24"/>
<dbReference type="InterPro" id="IPR049311">
    <property type="entry name" value="GIY_YIG_cat"/>
</dbReference>
<proteinExistence type="predicted"/>
<keyword evidence="4" id="KW-1185">Reference proteome</keyword>
<dbReference type="Proteomes" id="UP001066327">
    <property type="component" value="Unassembled WGS sequence"/>
</dbReference>
<evidence type="ECO:0000313" key="2">
    <source>
        <dbReference type="EMBL" id="MCZ4585975.1"/>
    </source>
</evidence>
<sequence>MSPIVDPQDESALYLAASPHTREQVLARPCPVPATAGVYGWWFRKLPAAIDTSGCAKRDGLTLLYTGISPSKPPTNGKAPSTQNIRKRIKTHHTGNAAGSTLRLTLGCLVADEVGIELRRVGSGKRYTFHIGETLLSKWMAENALVSWIAHEEPWDLEDRLIASLDVPLNLDGNSRNSFYLQLKAARAAAKRRADDLPVLPNPGVGGR</sequence>
<reference evidence="2" key="1">
    <citation type="submission" date="2022-12" db="EMBL/GenBank/DDBJ databases">
        <authorList>
            <person name="Krivoruchko A.V."/>
            <person name="Elkin A."/>
        </authorList>
    </citation>
    <scope>NUCLEOTIDE SEQUENCE</scope>
    <source>
        <strain evidence="2">IEGM 249</strain>
    </source>
</reference>
<evidence type="ECO:0000313" key="4">
    <source>
        <dbReference type="Proteomes" id="UP001066327"/>
    </source>
</evidence>
<name>A0AAX3YV24_RHOOP</name>
<dbReference type="EMBL" id="JAPWIS010000010">
    <property type="protein sequence ID" value="MCZ4585975.1"/>
    <property type="molecule type" value="Genomic_DNA"/>
</dbReference>
<evidence type="ECO:0000313" key="5">
    <source>
        <dbReference type="Proteomes" id="UP001231166"/>
    </source>
</evidence>
<feature type="domain" description="GIY-YIG catalytic" evidence="1">
    <location>
        <begin position="37"/>
        <end position="188"/>
    </location>
</feature>
<gene>
    <name evidence="2" type="ORF">O4328_20110</name>
    <name evidence="3" type="ORF">Q5707_42285</name>
</gene>
<geneLocation type="plasmid" evidence="3 5">
    <name>pRho-VOC14-L</name>
</geneLocation>
<dbReference type="Pfam" id="PF20815">
    <property type="entry name" value="GIY_YIG_2"/>
    <property type="match status" value="1"/>
</dbReference>
<evidence type="ECO:0000313" key="3">
    <source>
        <dbReference type="EMBL" id="WLF52069.1"/>
    </source>
</evidence>
<accession>A0AAX3YV24</accession>
<organism evidence="3 5">
    <name type="scientific">Rhodococcus opacus</name>
    <name type="common">Nocardia opaca</name>
    <dbReference type="NCBI Taxonomy" id="37919"/>
    <lineage>
        <taxon>Bacteria</taxon>
        <taxon>Bacillati</taxon>
        <taxon>Actinomycetota</taxon>
        <taxon>Actinomycetes</taxon>
        <taxon>Mycobacteriales</taxon>
        <taxon>Nocardiaceae</taxon>
        <taxon>Rhodococcus</taxon>
    </lineage>
</organism>
<dbReference type="RefSeq" id="WP_269591498.1">
    <property type="nucleotide sequence ID" value="NZ_CP130956.1"/>
</dbReference>
<protein>
    <recommendedName>
        <fullName evidence="1">GIY-YIG catalytic domain-containing protein</fullName>
    </recommendedName>
</protein>
<dbReference type="EMBL" id="CP130956">
    <property type="protein sequence ID" value="WLF52069.1"/>
    <property type="molecule type" value="Genomic_DNA"/>
</dbReference>
<reference evidence="3" key="2">
    <citation type="submission" date="2023-07" db="EMBL/GenBank/DDBJ databases">
        <title>Genomic analysis of Rhodococcus opacus VOC-14 with glycol ethers degradation activity.</title>
        <authorList>
            <person name="Narkevich D.A."/>
            <person name="Hlushen A.M."/>
            <person name="Akhremchuk A.E."/>
            <person name="Sikolenko M.A."/>
            <person name="Valentovich L.N."/>
        </authorList>
    </citation>
    <scope>NUCLEOTIDE SEQUENCE</scope>
    <source>
        <strain evidence="3">VOC-14</strain>
        <plasmid evidence="3">pRho-VOC14-L</plasmid>
    </source>
</reference>
<evidence type="ECO:0000259" key="1">
    <source>
        <dbReference type="Pfam" id="PF20815"/>
    </source>
</evidence>
<keyword evidence="3" id="KW-0614">Plasmid</keyword>
<dbReference type="Proteomes" id="UP001231166">
    <property type="component" value="Plasmid pRho-VOC14-L"/>
</dbReference>